<sequence length="150" mass="16211">MADQTKTQKAADGLSKDERDAVRNRAKELRAEAKAAGNRAAGEKALLEAISEMADHEKALAEGLHAIVTDVAPQLMPKTWYGFPAYADDNAKVVLFFQPGSKFKTRYSTVGFNDAAQLDDGDLWATAFALAKLTPATKKSLTDLVRRAVG</sequence>
<organism evidence="2 3">
    <name type="scientific">Orlajensenia flava</name>
    <dbReference type="NCBI Taxonomy" id="2565934"/>
    <lineage>
        <taxon>Bacteria</taxon>
        <taxon>Bacillati</taxon>
        <taxon>Actinomycetota</taxon>
        <taxon>Actinomycetes</taxon>
        <taxon>Micrococcales</taxon>
        <taxon>Microbacteriaceae</taxon>
        <taxon>Orlajensenia</taxon>
    </lineage>
</organism>
<dbReference type="EMBL" id="SSSN01000009">
    <property type="protein sequence ID" value="THG32445.1"/>
    <property type="molecule type" value="Genomic_DNA"/>
</dbReference>
<evidence type="ECO:0008006" key="4">
    <source>
        <dbReference type="Google" id="ProtNLM"/>
    </source>
</evidence>
<keyword evidence="3" id="KW-1185">Reference proteome</keyword>
<gene>
    <name evidence="2" type="ORF">E6C70_11765</name>
</gene>
<evidence type="ECO:0000313" key="3">
    <source>
        <dbReference type="Proteomes" id="UP000307380"/>
    </source>
</evidence>
<dbReference type="Proteomes" id="UP000307380">
    <property type="component" value="Unassembled WGS sequence"/>
</dbReference>
<dbReference type="OrthoDB" id="32458at2"/>
<accession>A0A4S4FRX8</accession>
<feature type="region of interest" description="Disordered" evidence="1">
    <location>
        <begin position="1"/>
        <end position="23"/>
    </location>
</feature>
<dbReference type="AlphaFoldDB" id="A0A4S4FRX8"/>
<dbReference type="SUPFAM" id="SSF159888">
    <property type="entry name" value="YdhG-like"/>
    <property type="match status" value="1"/>
</dbReference>
<feature type="compositionally biased region" description="Basic and acidic residues" evidence="1">
    <location>
        <begin position="14"/>
        <end position="23"/>
    </location>
</feature>
<dbReference type="RefSeq" id="WP_136424746.1">
    <property type="nucleotide sequence ID" value="NZ_SSSN01000009.1"/>
</dbReference>
<evidence type="ECO:0000313" key="2">
    <source>
        <dbReference type="EMBL" id="THG32445.1"/>
    </source>
</evidence>
<protein>
    <recommendedName>
        <fullName evidence="4">DUF1801 domain-containing protein</fullName>
    </recommendedName>
</protein>
<comment type="caution">
    <text evidence="2">The sequence shown here is derived from an EMBL/GenBank/DDBJ whole genome shotgun (WGS) entry which is preliminary data.</text>
</comment>
<proteinExistence type="predicted"/>
<reference evidence="2 3" key="1">
    <citation type="submission" date="2019-04" db="EMBL/GenBank/DDBJ databases">
        <authorList>
            <person name="Jiang L."/>
        </authorList>
    </citation>
    <scope>NUCLEOTIDE SEQUENCE [LARGE SCALE GENOMIC DNA]</scope>
    <source>
        <strain evidence="2 3">YIM 131861</strain>
    </source>
</reference>
<evidence type="ECO:0000256" key="1">
    <source>
        <dbReference type="SAM" id="MobiDB-lite"/>
    </source>
</evidence>
<name>A0A4S4FRX8_9MICO</name>